<accession>A0A0F8WSD4</accession>
<protein>
    <submittedName>
        <fullName evidence="1">Uncharacterized protein</fullName>
    </submittedName>
</protein>
<proteinExistence type="predicted"/>
<comment type="caution">
    <text evidence="1">The sequence shown here is derived from an EMBL/GenBank/DDBJ whole genome shotgun (WGS) entry which is preliminary data.</text>
</comment>
<reference evidence="1" key="1">
    <citation type="journal article" date="2015" name="Nature">
        <title>Complex archaea that bridge the gap between prokaryotes and eukaryotes.</title>
        <authorList>
            <person name="Spang A."/>
            <person name="Saw J.H."/>
            <person name="Jorgensen S.L."/>
            <person name="Zaremba-Niedzwiedzka K."/>
            <person name="Martijn J."/>
            <person name="Lind A.E."/>
            <person name="van Eijk R."/>
            <person name="Schleper C."/>
            <person name="Guy L."/>
            <person name="Ettema T.J."/>
        </authorList>
    </citation>
    <scope>NUCLEOTIDE SEQUENCE</scope>
</reference>
<sequence length="210" mass="22858">MPDEHVALNGKLYAAETSETILNTSDFQIADYRGGYVLTVEETFAEWYGQSIVRKQAVLTLDDFGMTVSEVAFRVETLGELMGIDPERLAAQKAVTAIVQGGTEATLTTASEADEAFENNEQIVVSDKLGRFKEGYIDGAPTDTSADVDNGSGAIVAGLDDIGVMADIAFGTPQYFTRADNILLDIGDAQDYSVSMWFERRRQTVTEVLM</sequence>
<organism evidence="1">
    <name type="scientific">marine sediment metagenome</name>
    <dbReference type="NCBI Taxonomy" id="412755"/>
    <lineage>
        <taxon>unclassified sequences</taxon>
        <taxon>metagenomes</taxon>
        <taxon>ecological metagenomes</taxon>
    </lineage>
</organism>
<dbReference type="AlphaFoldDB" id="A0A0F8WSD4"/>
<name>A0A0F8WSD4_9ZZZZ</name>
<gene>
    <name evidence="1" type="ORF">LCGC14_3032930</name>
</gene>
<evidence type="ECO:0000313" key="1">
    <source>
        <dbReference type="EMBL" id="KKK59583.1"/>
    </source>
</evidence>
<dbReference type="EMBL" id="LAZR01063400">
    <property type="protein sequence ID" value="KKK59583.1"/>
    <property type="molecule type" value="Genomic_DNA"/>
</dbReference>
<feature type="non-terminal residue" evidence="1">
    <location>
        <position position="210"/>
    </location>
</feature>